<accession>A0A1H6EZN5</accession>
<keyword evidence="1" id="KW-0472">Membrane</keyword>
<protein>
    <recommendedName>
        <fullName evidence="4">DUF1772 domain-containing protein</fullName>
    </recommendedName>
</protein>
<sequence length="165" mass="18355">MRPSLQLKLTLAAVLGMAYWLFGNLYEAVVFSPNWVRDSPAQIARLDGFFSVTSATVYFVPLTQLALVLVWVLWWRNRDGDLARDHRRAGIAAIVLAVLNAYIVATVLPRLFGAGALPEGLNAAAWQWNVLNVVRMVLTATTAYYLFAAFRKLDRRSGQLDRGSG</sequence>
<feature type="transmembrane region" description="Helical" evidence="1">
    <location>
        <begin position="7"/>
        <end position="26"/>
    </location>
</feature>
<feature type="transmembrane region" description="Helical" evidence="1">
    <location>
        <begin position="55"/>
        <end position="77"/>
    </location>
</feature>
<organism evidence="2 3">
    <name type="scientific">Nonomuraea solani</name>
    <dbReference type="NCBI Taxonomy" id="1144553"/>
    <lineage>
        <taxon>Bacteria</taxon>
        <taxon>Bacillati</taxon>
        <taxon>Actinomycetota</taxon>
        <taxon>Actinomycetes</taxon>
        <taxon>Streptosporangiales</taxon>
        <taxon>Streptosporangiaceae</taxon>
        <taxon>Nonomuraea</taxon>
    </lineage>
</organism>
<evidence type="ECO:0000313" key="2">
    <source>
        <dbReference type="EMBL" id="SEH03252.1"/>
    </source>
</evidence>
<dbReference type="OrthoDB" id="4763906at2"/>
<evidence type="ECO:0000256" key="1">
    <source>
        <dbReference type="SAM" id="Phobius"/>
    </source>
</evidence>
<proteinExistence type="predicted"/>
<evidence type="ECO:0008006" key="4">
    <source>
        <dbReference type="Google" id="ProtNLM"/>
    </source>
</evidence>
<feature type="transmembrane region" description="Helical" evidence="1">
    <location>
        <begin position="89"/>
        <end position="108"/>
    </location>
</feature>
<dbReference type="AlphaFoldDB" id="A0A1H6EZN5"/>
<gene>
    <name evidence="2" type="ORF">SAMN05444920_13456</name>
</gene>
<reference evidence="2 3" key="1">
    <citation type="submission" date="2016-10" db="EMBL/GenBank/DDBJ databases">
        <authorList>
            <person name="de Groot N.N."/>
        </authorList>
    </citation>
    <scope>NUCLEOTIDE SEQUENCE [LARGE SCALE GENOMIC DNA]</scope>
    <source>
        <strain evidence="2 3">CGMCC 4.7037</strain>
    </source>
</reference>
<feature type="transmembrane region" description="Helical" evidence="1">
    <location>
        <begin position="128"/>
        <end position="147"/>
    </location>
</feature>
<keyword evidence="1" id="KW-1133">Transmembrane helix</keyword>
<dbReference type="RefSeq" id="WP_103964243.1">
    <property type="nucleotide sequence ID" value="NZ_FNVT01000034.1"/>
</dbReference>
<name>A0A1H6EZN5_9ACTN</name>
<keyword evidence="3" id="KW-1185">Reference proteome</keyword>
<dbReference type="EMBL" id="FNVT01000034">
    <property type="protein sequence ID" value="SEH03252.1"/>
    <property type="molecule type" value="Genomic_DNA"/>
</dbReference>
<keyword evidence="1" id="KW-0812">Transmembrane</keyword>
<dbReference type="Proteomes" id="UP000236732">
    <property type="component" value="Unassembled WGS sequence"/>
</dbReference>
<evidence type="ECO:0000313" key="3">
    <source>
        <dbReference type="Proteomes" id="UP000236732"/>
    </source>
</evidence>